<protein>
    <submittedName>
        <fullName evidence="2">Uncharacterized protein</fullName>
    </submittedName>
</protein>
<accession>A0A4C1W0G0</accession>
<keyword evidence="1" id="KW-0812">Transmembrane</keyword>
<evidence type="ECO:0000313" key="2">
    <source>
        <dbReference type="EMBL" id="GBP44340.1"/>
    </source>
</evidence>
<keyword evidence="1" id="KW-1133">Transmembrane helix</keyword>
<dbReference type="EMBL" id="BGZK01000451">
    <property type="protein sequence ID" value="GBP44340.1"/>
    <property type="molecule type" value="Genomic_DNA"/>
</dbReference>
<feature type="transmembrane region" description="Helical" evidence="1">
    <location>
        <begin position="51"/>
        <end position="68"/>
    </location>
</feature>
<name>A0A4C1W0G0_EUMVA</name>
<comment type="caution">
    <text evidence="2">The sequence shown here is derived from an EMBL/GenBank/DDBJ whole genome shotgun (WGS) entry which is preliminary data.</text>
</comment>
<feature type="transmembrane region" description="Helical" evidence="1">
    <location>
        <begin position="88"/>
        <end position="104"/>
    </location>
</feature>
<feature type="transmembrane region" description="Helical" evidence="1">
    <location>
        <begin position="18"/>
        <end position="39"/>
    </location>
</feature>
<keyword evidence="1" id="KW-0472">Membrane</keyword>
<reference evidence="2 3" key="1">
    <citation type="journal article" date="2019" name="Commun. Biol.">
        <title>The bagworm genome reveals a unique fibroin gene that provides high tensile strength.</title>
        <authorList>
            <person name="Kono N."/>
            <person name="Nakamura H."/>
            <person name="Ohtoshi R."/>
            <person name="Tomita M."/>
            <person name="Numata K."/>
            <person name="Arakawa K."/>
        </authorList>
    </citation>
    <scope>NUCLEOTIDE SEQUENCE [LARGE SCALE GENOMIC DNA]</scope>
</reference>
<evidence type="ECO:0000313" key="3">
    <source>
        <dbReference type="Proteomes" id="UP000299102"/>
    </source>
</evidence>
<keyword evidence="3" id="KW-1185">Reference proteome</keyword>
<organism evidence="2 3">
    <name type="scientific">Eumeta variegata</name>
    <name type="common">Bagworm moth</name>
    <name type="synonym">Eumeta japonica</name>
    <dbReference type="NCBI Taxonomy" id="151549"/>
    <lineage>
        <taxon>Eukaryota</taxon>
        <taxon>Metazoa</taxon>
        <taxon>Ecdysozoa</taxon>
        <taxon>Arthropoda</taxon>
        <taxon>Hexapoda</taxon>
        <taxon>Insecta</taxon>
        <taxon>Pterygota</taxon>
        <taxon>Neoptera</taxon>
        <taxon>Endopterygota</taxon>
        <taxon>Lepidoptera</taxon>
        <taxon>Glossata</taxon>
        <taxon>Ditrysia</taxon>
        <taxon>Tineoidea</taxon>
        <taxon>Psychidae</taxon>
        <taxon>Oiketicinae</taxon>
        <taxon>Eumeta</taxon>
    </lineage>
</organism>
<dbReference type="Proteomes" id="UP000299102">
    <property type="component" value="Unassembled WGS sequence"/>
</dbReference>
<gene>
    <name evidence="2" type="ORF">EVAR_31234_1</name>
</gene>
<proteinExistence type="predicted"/>
<evidence type="ECO:0000256" key="1">
    <source>
        <dbReference type="SAM" id="Phobius"/>
    </source>
</evidence>
<dbReference type="AlphaFoldDB" id="A0A4C1W0G0"/>
<sequence length="197" mass="23000">MVRTSVVGGGCSWMFERILSFIVSWTWASSAIFGIDQSGHQLWSCRRRRTYFFYVDVVIFGVISYRASGVNEVLNGGAKGKHWSLRQSTFQIVELIYCFLWLTMKMEPFYRLSKLDDEMNHLLNDFLLRHLQEDVDCEAFVELERAVYHRCAYPLTFNLLGDLNINREKNPLKCSASLNHERRLHAPPQQRATTTPR</sequence>